<dbReference type="Proteomes" id="UP000553980">
    <property type="component" value="Unassembled WGS sequence"/>
</dbReference>
<evidence type="ECO:0000313" key="4">
    <source>
        <dbReference type="Proteomes" id="UP000553980"/>
    </source>
</evidence>
<dbReference type="AlphaFoldDB" id="A0A5C5CNX6"/>
<comment type="caution">
    <text evidence="2">The sequence shown here is derived from an EMBL/GenBank/DDBJ whole genome shotgun (WGS) entry which is preliminary data.</text>
</comment>
<organism evidence="2 3">
    <name type="scientific">Brucella pecoris</name>
    <dbReference type="NCBI Taxonomy" id="867683"/>
    <lineage>
        <taxon>Bacteria</taxon>
        <taxon>Pseudomonadati</taxon>
        <taxon>Pseudomonadota</taxon>
        <taxon>Alphaproteobacteria</taxon>
        <taxon>Hyphomicrobiales</taxon>
        <taxon>Brucellaceae</taxon>
        <taxon>Brucella/Ochrobactrum group</taxon>
        <taxon>Brucella</taxon>
    </lineage>
</organism>
<gene>
    <name evidence="2" type="ORF">FIB18_09235</name>
    <name evidence="1" type="ORF">GGQ79_002421</name>
</gene>
<reference evidence="2 3" key="1">
    <citation type="journal article" date="2011" name="Int. J. Syst. Evol. Microbiol.">
        <title>Ochrobactrum pecoris sp. nov., isolated from farm animals.</title>
        <authorList>
            <person name="Kampfer P."/>
            <person name="Huber B."/>
            <person name="Busse H.J."/>
            <person name="Scholz H.C."/>
            <person name="Tomaso H."/>
            <person name="Hotzel H."/>
            <person name="Melzer F."/>
        </authorList>
    </citation>
    <scope>NUCLEOTIDE SEQUENCE [LARGE SCALE GENOMIC DNA]</scope>
    <source>
        <strain evidence="2 3">08RB2639</strain>
    </source>
</reference>
<keyword evidence="4" id="KW-1185">Reference proteome</keyword>
<dbReference type="Proteomes" id="UP000313390">
    <property type="component" value="Unassembled WGS sequence"/>
</dbReference>
<dbReference type="EMBL" id="JACIEX010000004">
    <property type="protein sequence ID" value="MBB4093909.1"/>
    <property type="molecule type" value="Genomic_DNA"/>
</dbReference>
<evidence type="ECO:0000313" key="1">
    <source>
        <dbReference type="EMBL" id="MBB4093909.1"/>
    </source>
</evidence>
<dbReference type="EMBL" id="VEWK01000004">
    <property type="protein sequence ID" value="TNV12721.1"/>
    <property type="molecule type" value="Genomic_DNA"/>
</dbReference>
<proteinExistence type="predicted"/>
<protein>
    <submittedName>
        <fullName evidence="2">Uncharacterized protein</fullName>
    </submittedName>
</protein>
<name>A0A5C5CNX6_9HYPH</name>
<accession>A0A5C5CNX6</accession>
<dbReference type="RefSeq" id="WP_140020432.1">
    <property type="nucleotide sequence ID" value="NZ_JACIEX010000004.1"/>
</dbReference>
<reference evidence="2" key="2">
    <citation type="submission" date="2019-06" db="EMBL/GenBank/DDBJ databases">
        <authorList>
            <person name="Hu M."/>
        </authorList>
    </citation>
    <scope>NUCLEOTIDE SEQUENCE</scope>
    <source>
        <strain evidence="2">08RB2639</strain>
    </source>
</reference>
<reference evidence="1 4" key="3">
    <citation type="submission" date="2020-08" db="EMBL/GenBank/DDBJ databases">
        <title>Genomic Encyclopedia of Type Strains, Phase IV (KMG-IV): sequencing the most valuable type-strain genomes for metagenomic binning, comparative biology and taxonomic classification.</title>
        <authorList>
            <person name="Goeker M."/>
        </authorList>
    </citation>
    <scope>NUCLEOTIDE SEQUENCE [LARGE SCALE GENOMIC DNA]</scope>
    <source>
        <strain evidence="1 4">DSM 23868</strain>
    </source>
</reference>
<evidence type="ECO:0000313" key="3">
    <source>
        <dbReference type="Proteomes" id="UP000313390"/>
    </source>
</evidence>
<evidence type="ECO:0000313" key="2">
    <source>
        <dbReference type="EMBL" id="TNV12721.1"/>
    </source>
</evidence>
<sequence length="59" mass="6453">MLSFKSEASAGIALAAIERHSHDAQAPRRLHFNEAATNQTMVQNNGKVISYLFNSSSSF</sequence>